<gene>
    <name evidence="10" type="ORF">SAMN05444274_10860</name>
</gene>
<keyword evidence="7 8" id="KW-0472">Membrane</keyword>
<feature type="transmembrane region" description="Helical" evidence="8">
    <location>
        <begin position="74"/>
        <end position="92"/>
    </location>
</feature>
<dbReference type="InterPro" id="IPR038731">
    <property type="entry name" value="RgtA/B/C-like"/>
</dbReference>
<feature type="transmembrane region" description="Helical" evidence="8">
    <location>
        <begin position="366"/>
        <end position="387"/>
    </location>
</feature>
<evidence type="ECO:0000313" key="10">
    <source>
        <dbReference type="EMBL" id="SHF73441.1"/>
    </source>
</evidence>
<feature type="domain" description="Glycosyltransferase RgtA/B/C/D-like" evidence="9">
    <location>
        <begin position="54"/>
        <end position="214"/>
    </location>
</feature>
<dbReference type="PANTHER" id="PTHR33908:SF3">
    <property type="entry name" value="UNDECAPRENYL PHOSPHATE-ALPHA-4-AMINO-4-DEOXY-L-ARABINOSE ARABINOSYL TRANSFERASE"/>
    <property type="match status" value="1"/>
</dbReference>
<proteinExistence type="predicted"/>
<feature type="transmembrane region" description="Helical" evidence="8">
    <location>
        <begin position="285"/>
        <end position="303"/>
    </location>
</feature>
<feature type="transmembrane region" description="Helical" evidence="8">
    <location>
        <begin position="309"/>
        <end position="328"/>
    </location>
</feature>
<evidence type="ECO:0000256" key="3">
    <source>
        <dbReference type="ARBA" id="ARBA00022676"/>
    </source>
</evidence>
<organism evidence="10 11">
    <name type="scientific">Mariniphaga anaerophila</name>
    <dbReference type="NCBI Taxonomy" id="1484053"/>
    <lineage>
        <taxon>Bacteria</taxon>
        <taxon>Pseudomonadati</taxon>
        <taxon>Bacteroidota</taxon>
        <taxon>Bacteroidia</taxon>
        <taxon>Marinilabiliales</taxon>
        <taxon>Prolixibacteraceae</taxon>
        <taxon>Mariniphaga</taxon>
    </lineage>
</organism>
<keyword evidence="5 8" id="KW-0812">Transmembrane</keyword>
<evidence type="ECO:0000256" key="4">
    <source>
        <dbReference type="ARBA" id="ARBA00022679"/>
    </source>
</evidence>
<keyword evidence="11" id="KW-1185">Reference proteome</keyword>
<sequence>MWTVAFLVGFAAWFFGLFIDLTGDSGLYAAISRQMVESGDWLNLKINGEPYEQKPHLFFWLAGLGIQLFGNSNWAFKLLPFIFAVSSVYFSYRLAKLLFGKHAGNLAALITGTSQMFFLYLLDFHTDSVLQAAVVFAVWQLAEYLKKGNSIHFVLGFTGVGLAMLTKGPVGAVLPFLFVLSYLLLKKDFRQLFHPKWILGVLLVLIIISPTLYHLWKSFGAEGFRFYFIDNNIGRVTGKVAGSSTDPFFYLYNLLWAFLPWTLFVIFAIAGEIESWFTQNTMNKTNAALLCSILVLLLVFSIAKGKAPNYVLMFVPLIAVITSGRMQVWLQREAPLPKGLFYVQVSVLILISALLVFAGVTILESGIVMSLLFLLAIAVLFGVFMLAERSRLKRLLFSSVTVIVVFNLYLNTQLIPFLYSYQGHRQVLEIFEGRGEAVGQLYSFGLEEYELFFNAKDSVISIVSWRELYESRNEAGKWVYTEEDKFVEMLFLGLPIDTVYQIRQRGMNRISLDFLTRKSRDKSLSANYLVRLKRNVEAMGSQNVDSLANSLSRKMGFFSPYFDEFFFGKEIKSLHINRKDEYTPPVIIPLDGLRKRNQLEFKLALEYRGQTDFAEKDVVLVMSVEKEKQNLLYRIFPLQWTGNSRNWETAIFTEEFTADLPPGALLSFYIWNKTGKQVEIKSMDVKVTSE</sequence>
<dbReference type="InterPro" id="IPR050297">
    <property type="entry name" value="LipidA_mod_glycosyltrf_83"/>
</dbReference>
<evidence type="ECO:0000256" key="1">
    <source>
        <dbReference type="ARBA" id="ARBA00004651"/>
    </source>
</evidence>
<keyword evidence="3" id="KW-0328">Glycosyltransferase</keyword>
<reference evidence="10 11" key="1">
    <citation type="submission" date="2016-11" db="EMBL/GenBank/DDBJ databases">
        <authorList>
            <person name="Jaros S."/>
            <person name="Januszkiewicz K."/>
            <person name="Wedrychowicz H."/>
        </authorList>
    </citation>
    <scope>NUCLEOTIDE SEQUENCE [LARGE SCALE GENOMIC DNA]</scope>
    <source>
        <strain evidence="10 11">DSM 26910</strain>
    </source>
</reference>
<name>A0A1M5E2Y4_9BACT</name>
<accession>A0A1M5E2Y4</accession>
<dbReference type="GO" id="GO:0005886">
    <property type="term" value="C:plasma membrane"/>
    <property type="evidence" value="ECO:0007669"/>
    <property type="project" value="UniProtKB-SubCell"/>
</dbReference>
<evidence type="ECO:0000256" key="7">
    <source>
        <dbReference type="ARBA" id="ARBA00023136"/>
    </source>
</evidence>
<feature type="transmembrane region" description="Helical" evidence="8">
    <location>
        <begin position="249"/>
        <end position="273"/>
    </location>
</feature>
<keyword evidence="4 10" id="KW-0808">Transferase</keyword>
<feature type="transmembrane region" description="Helical" evidence="8">
    <location>
        <begin position="104"/>
        <end position="122"/>
    </location>
</feature>
<feature type="transmembrane region" description="Helical" evidence="8">
    <location>
        <begin position="197"/>
        <end position="216"/>
    </location>
</feature>
<dbReference type="AlphaFoldDB" id="A0A1M5E2Y4"/>
<keyword evidence="6 8" id="KW-1133">Transmembrane helix</keyword>
<dbReference type="Proteomes" id="UP000184164">
    <property type="component" value="Unassembled WGS sequence"/>
</dbReference>
<evidence type="ECO:0000256" key="8">
    <source>
        <dbReference type="SAM" id="Phobius"/>
    </source>
</evidence>
<dbReference type="GO" id="GO:0016763">
    <property type="term" value="F:pentosyltransferase activity"/>
    <property type="evidence" value="ECO:0007669"/>
    <property type="project" value="TreeGrafter"/>
</dbReference>
<dbReference type="STRING" id="1484053.SAMN05444274_10860"/>
<comment type="subcellular location">
    <subcellularLocation>
        <location evidence="1">Cell membrane</location>
        <topology evidence="1">Multi-pass membrane protein</topology>
    </subcellularLocation>
</comment>
<dbReference type="EMBL" id="FQUM01000008">
    <property type="protein sequence ID" value="SHF73441.1"/>
    <property type="molecule type" value="Genomic_DNA"/>
</dbReference>
<evidence type="ECO:0000256" key="6">
    <source>
        <dbReference type="ARBA" id="ARBA00022989"/>
    </source>
</evidence>
<dbReference type="GO" id="GO:0009103">
    <property type="term" value="P:lipopolysaccharide biosynthetic process"/>
    <property type="evidence" value="ECO:0007669"/>
    <property type="project" value="UniProtKB-ARBA"/>
</dbReference>
<feature type="transmembrane region" description="Helical" evidence="8">
    <location>
        <begin position="340"/>
        <end position="360"/>
    </location>
</feature>
<protein>
    <submittedName>
        <fullName evidence="10">4-amino-4-deoxy-L-arabinose transferase</fullName>
    </submittedName>
</protein>
<dbReference type="PANTHER" id="PTHR33908">
    <property type="entry name" value="MANNOSYLTRANSFERASE YKCB-RELATED"/>
    <property type="match status" value="1"/>
</dbReference>
<evidence type="ECO:0000313" key="11">
    <source>
        <dbReference type="Proteomes" id="UP000184164"/>
    </source>
</evidence>
<dbReference type="GO" id="GO:0010041">
    <property type="term" value="P:response to iron(III) ion"/>
    <property type="evidence" value="ECO:0007669"/>
    <property type="project" value="TreeGrafter"/>
</dbReference>
<dbReference type="Pfam" id="PF13231">
    <property type="entry name" value="PMT_2"/>
    <property type="match status" value="1"/>
</dbReference>
<keyword evidence="2" id="KW-1003">Cell membrane</keyword>
<feature type="transmembrane region" description="Helical" evidence="8">
    <location>
        <begin position="394"/>
        <end position="410"/>
    </location>
</feature>
<evidence type="ECO:0000256" key="2">
    <source>
        <dbReference type="ARBA" id="ARBA00022475"/>
    </source>
</evidence>
<evidence type="ECO:0000256" key="5">
    <source>
        <dbReference type="ARBA" id="ARBA00022692"/>
    </source>
</evidence>
<feature type="transmembrane region" description="Helical" evidence="8">
    <location>
        <begin position="153"/>
        <end position="185"/>
    </location>
</feature>
<evidence type="ECO:0000259" key="9">
    <source>
        <dbReference type="Pfam" id="PF13231"/>
    </source>
</evidence>